<dbReference type="Proteomes" id="UP000700596">
    <property type="component" value="Unassembled WGS sequence"/>
</dbReference>
<sequence>MSLLASYRKLPPEIFSCILKRCIAPCTFASRLSIAAARLPIPTTRCRHIHLVKTAWSKTLLGQHKIVAYAPYKVPPLESSTHQLSLWTRPVVKLVWHSRDMALIPQRNELLQEQIDFQNIYSRIEPGIVLLPTQSLPKKETDSVEIIEKSGLQYRHNAYCLVPVGNKPNQVGKLKSGGIPLPKNAEYPVKSLKHGSVKEHHVTLSVPVSHFYKSLTTMYWQLLHAHIIEVTIRFSASSSEKNTMETAERTSWPWVHQHFPHLRPDVILASMPKDTYFMIDPWISNVRLKFAMAMPRGTEDKLETPVLNEELIAMRRAVVGNIAKGRQAGLPRKVREKLVKEGNENYLGWTALPRGAIEASNFDLEVEPLEFGTGSLHLPKSQQRILREKLKRTLKSPQEKYDEAIRRKLFHKNHIPVPEGFKARKKLEMWGDRDIGPLHNSLVEREVMKWPRKGTQADGKARVYSEYSNSTAIRRVRDTIKADGPFMSLGGGRFK</sequence>
<protein>
    <submittedName>
        <fullName evidence="1">Uncharacterized protein</fullName>
    </submittedName>
</protein>
<accession>A0A9P9DFA3</accession>
<reference evidence="1" key="1">
    <citation type="journal article" date="2021" name="Nat. Commun.">
        <title>Genetic determinants of endophytism in the Arabidopsis root mycobiome.</title>
        <authorList>
            <person name="Mesny F."/>
            <person name="Miyauchi S."/>
            <person name="Thiergart T."/>
            <person name="Pickel B."/>
            <person name="Atanasova L."/>
            <person name="Karlsson M."/>
            <person name="Huettel B."/>
            <person name="Barry K.W."/>
            <person name="Haridas S."/>
            <person name="Chen C."/>
            <person name="Bauer D."/>
            <person name="Andreopoulos W."/>
            <person name="Pangilinan J."/>
            <person name="LaButti K."/>
            <person name="Riley R."/>
            <person name="Lipzen A."/>
            <person name="Clum A."/>
            <person name="Drula E."/>
            <person name="Henrissat B."/>
            <person name="Kohler A."/>
            <person name="Grigoriev I.V."/>
            <person name="Martin F.M."/>
            <person name="Hacquard S."/>
        </authorList>
    </citation>
    <scope>NUCLEOTIDE SEQUENCE</scope>
    <source>
        <strain evidence="1">MPI-CAGE-CH-0243</strain>
    </source>
</reference>
<evidence type="ECO:0000313" key="1">
    <source>
        <dbReference type="EMBL" id="KAH7117686.1"/>
    </source>
</evidence>
<dbReference type="OrthoDB" id="3792666at2759"/>
<evidence type="ECO:0000313" key="2">
    <source>
        <dbReference type="Proteomes" id="UP000700596"/>
    </source>
</evidence>
<proteinExistence type="predicted"/>
<dbReference type="AlphaFoldDB" id="A0A9P9DFA3"/>
<organism evidence="1 2">
    <name type="scientific">Dendryphion nanum</name>
    <dbReference type="NCBI Taxonomy" id="256645"/>
    <lineage>
        <taxon>Eukaryota</taxon>
        <taxon>Fungi</taxon>
        <taxon>Dikarya</taxon>
        <taxon>Ascomycota</taxon>
        <taxon>Pezizomycotina</taxon>
        <taxon>Dothideomycetes</taxon>
        <taxon>Pleosporomycetidae</taxon>
        <taxon>Pleosporales</taxon>
        <taxon>Torulaceae</taxon>
        <taxon>Dendryphion</taxon>
    </lineage>
</organism>
<gene>
    <name evidence="1" type="ORF">B0J11DRAFT_536488</name>
</gene>
<keyword evidence="2" id="KW-1185">Reference proteome</keyword>
<comment type="caution">
    <text evidence="1">The sequence shown here is derived from an EMBL/GenBank/DDBJ whole genome shotgun (WGS) entry which is preliminary data.</text>
</comment>
<name>A0A9P9DFA3_9PLEO</name>
<dbReference type="EMBL" id="JAGMWT010000013">
    <property type="protein sequence ID" value="KAH7117686.1"/>
    <property type="molecule type" value="Genomic_DNA"/>
</dbReference>